<dbReference type="InterPro" id="IPR003508">
    <property type="entry name" value="CIDE-N_dom"/>
</dbReference>
<dbReference type="PANTHER" id="PTHR13067">
    <property type="entry name" value="CASPASE-ACTIVATED DNASE"/>
    <property type="match status" value="1"/>
</dbReference>
<reference evidence="13" key="3">
    <citation type="submission" date="2025-09" db="UniProtKB">
        <authorList>
            <consortium name="Ensembl"/>
        </authorList>
    </citation>
    <scope>IDENTIFICATION</scope>
</reference>
<dbReference type="GO" id="GO:0005634">
    <property type="term" value="C:nucleus"/>
    <property type="evidence" value="ECO:0007669"/>
    <property type="project" value="UniProtKB-SubCell"/>
</dbReference>
<accession>A0A8B9TIE7</accession>
<dbReference type="AlphaFoldDB" id="A0A8B9TIE7"/>
<dbReference type="PANTHER" id="PTHR13067:SF2">
    <property type="entry name" value="CASPASE-ACTIVATED DNASE"/>
    <property type="match status" value="1"/>
</dbReference>
<evidence type="ECO:0000256" key="11">
    <source>
        <dbReference type="PROSITE-ProRule" id="PRU00447"/>
    </source>
</evidence>
<evidence type="ECO:0000256" key="9">
    <source>
        <dbReference type="ARBA" id="ARBA00064007"/>
    </source>
</evidence>
<evidence type="ECO:0000256" key="3">
    <source>
        <dbReference type="ARBA" id="ARBA00022490"/>
    </source>
</evidence>
<dbReference type="PROSITE" id="PS51135">
    <property type="entry name" value="CIDE_N"/>
    <property type="match status" value="1"/>
</dbReference>
<evidence type="ECO:0000256" key="2">
    <source>
        <dbReference type="ARBA" id="ARBA00004496"/>
    </source>
</evidence>
<dbReference type="FunFam" id="3.10.20.10:FF:000006">
    <property type="entry name" value="DNA fragmentation factor subunit beta"/>
    <property type="match status" value="1"/>
</dbReference>
<feature type="domain" description="CIDE-N" evidence="12">
    <location>
        <begin position="2"/>
        <end position="78"/>
    </location>
</feature>
<comment type="function">
    <text evidence="8">Nuclease that induces DNA fragmentation and chromatin condensation during apoptosis. Degrades naked DNA and induces apoptotic morphology.</text>
</comment>
<protein>
    <recommendedName>
        <fullName evidence="10">DNA fragmentation factor subunit beta</fullName>
    </recommendedName>
</protein>
<name>A0A8B9TIE7_ANAPL</name>
<evidence type="ECO:0000256" key="4">
    <source>
        <dbReference type="ARBA" id="ARBA00022703"/>
    </source>
</evidence>
<reference evidence="13" key="1">
    <citation type="submission" date="2019-08" db="EMBL/GenBank/DDBJ databases">
        <title>Three high-quality genomes provides insights into domestication of ducks.</title>
        <authorList>
            <person name="Hou Z.C."/>
            <person name="Zhu F."/>
            <person name="Yin Z.T."/>
            <person name="Zhang F."/>
        </authorList>
    </citation>
    <scope>NUCLEOTIDE SEQUENCE [LARGE SCALE GENOMIC DNA]</scope>
</reference>
<proteinExistence type="predicted"/>
<keyword evidence="4 11" id="KW-0053">Apoptosis</keyword>
<sequence>ILQKGFRLRRAGSAQKFGVAAGSLRGLLRKGCRLLQVPLAGSRLCLYEDGTELSEGFFRTLPPQTELVLLGAGEIWQGCEWAGGGARRALGLRPGCCHQGRAEAAL</sequence>
<dbReference type="GO" id="GO:0005737">
    <property type="term" value="C:cytoplasm"/>
    <property type="evidence" value="ECO:0007669"/>
    <property type="project" value="UniProtKB-SubCell"/>
</dbReference>
<dbReference type="Proteomes" id="UP000694400">
    <property type="component" value="Chromosome 21"/>
</dbReference>
<evidence type="ECO:0000256" key="5">
    <source>
        <dbReference type="ARBA" id="ARBA00022722"/>
    </source>
</evidence>
<evidence type="ECO:0000313" key="13">
    <source>
        <dbReference type="Ensembl" id="ENSAPLP00020021413.1"/>
    </source>
</evidence>
<reference evidence="13" key="2">
    <citation type="submission" date="2025-08" db="UniProtKB">
        <authorList>
            <consortium name="Ensembl"/>
        </authorList>
    </citation>
    <scope>IDENTIFICATION</scope>
</reference>
<keyword evidence="7" id="KW-0539">Nucleus</keyword>
<keyword evidence="6" id="KW-0378">Hydrolase</keyword>
<dbReference type="Pfam" id="PF02017">
    <property type="entry name" value="CIDE-N"/>
    <property type="match status" value="1"/>
</dbReference>
<dbReference type="GO" id="GO:0016787">
    <property type="term" value="F:hydrolase activity"/>
    <property type="evidence" value="ECO:0007669"/>
    <property type="project" value="UniProtKB-KW"/>
</dbReference>
<keyword evidence="5" id="KW-0540">Nuclease</keyword>
<evidence type="ECO:0000313" key="14">
    <source>
        <dbReference type="Proteomes" id="UP000694400"/>
    </source>
</evidence>
<dbReference type="SMART" id="SM00266">
    <property type="entry name" value="CAD"/>
    <property type="match status" value="1"/>
</dbReference>
<evidence type="ECO:0000256" key="1">
    <source>
        <dbReference type="ARBA" id="ARBA00004123"/>
    </source>
</evidence>
<keyword evidence="3" id="KW-0963">Cytoplasm</keyword>
<comment type="subcellular location">
    <subcellularLocation>
        <location evidence="2">Cytoplasm</location>
    </subcellularLocation>
    <subcellularLocation>
        <location evidence="1">Nucleus</location>
    </subcellularLocation>
</comment>
<dbReference type="Ensembl" id="ENSAPLT00020023105.1">
    <property type="protein sequence ID" value="ENSAPLP00020021413.1"/>
    <property type="gene ID" value="ENSAPLG00020014988.1"/>
</dbReference>
<evidence type="ECO:0000256" key="8">
    <source>
        <dbReference type="ARBA" id="ARBA00053660"/>
    </source>
</evidence>
<dbReference type="GO" id="GO:0006309">
    <property type="term" value="P:apoptotic DNA fragmentation"/>
    <property type="evidence" value="ECO:0007669"/>
    <property type="project" value="InterPro"/>
</dbReference>
<dbReference type="InterPro" id="IPR039729">
    <property type="entry name" value="DFF40"/>
</dbReference>
<organism evidence="13 14">
    <name type="scientific">Anas platyrhynchos</name>
    <name type="common">Mallard</name>
    <name type="synonym">Anas boschas</name>
    <dbReference type="NCBI Taxonomy" id="8839"/>
    <lineage>
        <taxon>Eukaryota</taxon>
        <taxon>Metazoa</taxon>
        <taxon>Chordata</taxon>
        <taxon>Craniata</taxon>
        <taxon>Vertebrata</taxon>
        <taxon>Euteleostomi</taxon>
        <taxon>Archelosauria</taxon>
        <taxon>Archosauria</taxon>
        <taxon>Dinosauria</taxon>
        <taxon>Saurischia</taxon>
        <taxon>Theropoda</taxon>
        <taxon>Coelurosauria</taxon>
        <taxon>Aves</taxon>
        <taxon>Neognathae</taxon>
        <taxon>Galloanserae</taxon>
        <taxon>Anseriformes</taxon>
        <taxon>Anatidae</taxon>
        <taxon>Anatinae</taxon>
        <taxon>Anas</taxon>
    </lineage>
</organism>
<comment type="subunit">
    <text evidence="9">Heterodimer of DFFA and DFFB. Interacts with H1-1.</text>
</comment>
<dbReference type="GO" id="GO:0004520">
    <property type="term" value="F:DNA endonuclease activity"/>
    <property type="evidence" value="ECO:0007669"/>
    <property type="project" value="InterPro"/>
</dbReference>
<evidence type="ECO:0000256" key="6">
    <source>
        <dbReference type="ARBA" id="ARBA00022801"/>
    </source>
</evidence>
<evidence type="ECO:0000256" key="7">
    <source>
        <dbReference type="ARBA" id="ARBA00023242"/>
    </source>
</evidence>
<evidence type="ECO:0000259" key="12">
    <source>
        <dbReference type="PROSITE" id="PS51135"/>
    </source>
</evidence>
<evidence type="ECO:0000256" key="10">
    <source>
        <dbReference type="ARBA" id="ARBA00069517"/>
    </source>
</evidence>
<dbReference type="SUPFAM" id="SSF54277">
    <property type="entry name" value="CAD &amp; PB1 domains"/>
    <property type="match status" value="1"/>
</dbReference>
<dbReference type="Gene3D" id="3.10.20.10">
    <property type="match status" value="1"/>
</dbReference>